<dbReference type="RefSeq" id="WP_093046770.1">
    <property type="nucleotide sequence ID" value="NZ_FNQR01000025.1"/>
</dbReference>
<gene>
    <name evidence="4" type="ORF">SAMN05421743_12526</name>
</gene>
<dbReference type="Proteomes" id="UP000198584">
    <property type="component" value="Unassembled WGS sequence"/>
</dbReference>
<sequence length="200" mass="22668">MTEHYYSNKTDAPSEERTWEYTLKGETLRFTTDNAVFSKKEVDFGSRVLIEAFRAPEVDGGFLDLGCGYGAIGLTLAKVHPGRKVYMVDINERAVELSRKNAEQNEISNVVVEVSDRISNVQDVTFAAVLTNPPIRAGKKVVHAMFEDAYRSLVDKGELWVVIQKKQGAPSARKKLEELFSEVEVVDKQKRYYIFRAKKV</sequence>
<proteinExistence type="predicted"/>
<evidence type="ECO:0000256" key="1">
    <source>
        <dbReference type="ARBA" id="ARBA00022603"/>
    </source>
</evidence>
<evidence type="ECO:0000256" key="2">
    <source>
        <dbReference type="ARBA" id="ARBA00022679"/>
    </source>
</evidence>
<dbReference type="InterPro" id="IPR007848">
    <property type="entry name" value="Small_mtfrase_dom"/>
</dbReference>
<evidence type="ECO:0000313" key="5">
    <source>
        <dbReference type="Proteomes" id="UP000198584"/>
    </source>
</evidence>
<dbReference type="CDD" id="cd02440">
    <property type="entry name" value="AdoMet_MTases"/>
    <property type="match status" value="1"/>
</dbReference>
<dbReference type="AlphaFoldDB" id="A0A1H4HB03"/>
<dbReference type="EMBL" id="FNQR01000025">
    <property type="protein sequence ID" value="SEB18846.1"/>
    <property type="molecule type" value="Genomic_DNA"/>
</dbReference>
<dbReference type="GO" id="GO:0032259">
    <property type="term" value="P:methylation"/>
    <property type="evidence" value="ECO:0007669"/>
    <property type="project" value="UniProtKB-KW"/>
</dbReference>
<dbReference type="InterPro" id="IPR046977">
    <property type="entry name" value="RsmC/RlmG"/>
</dbReference>
<keyword evidence="2 4" id="KW-0808">Transferase</keyword>
<dbReference type="STRING" id="571932.SAMN05421743_12526"/>
<dbReference type="PANTHER" id="PTHR47816">
    <property type="entry name" value="RIBOSOMAL RNA SMALL SUBUNIT METHYLTRANSFERASE C"/>
    <property type="match status" value="1"/>
</dbReference>
<dbReference type="Gene3D" id="3.40.50.150">
    <property type="entry name" value="Vaccinia Virus protein VP39"/>
    <property type="match status" value="1"/>
</dbReference>
<protein>
    <submittedName>
        <fullName evidence="4">16S rRNA (Guanine1207-N2)-methyltransferase</fullName>
    </submittedName>
</protein>
<dbReference type="GO" id="GO:0008757">
    <property type="term" value="F:S-adenosylmethionine-dependent methyltransferase activity"/>
    <property type="evidence" value="ECO:0007669"/>
    <property type="project" value="InterPro"/>
</dbReference>
<dbReference type="InterPro" id="IPR029063">
    <property type="entry name" value="SAM-dependent_MTases_sf"/>
</dbReference>
<feature type="domain" description="Methyltransferase small" evidence="3">
    <location>
        <begin position="28"/>
        <end position="195"/>
    </location>
</feature>
<name>A0A1H4HB03_9BACI</name>
<keyword evidence="1 4" id="KW-0489">Methyltransferase</keyword>
<accession>A0A1H4HB03</accession>
<reference evidence="4 5" key="1">
    <citation type="submission" date="2016-10" db="EMBL/GenBank/DDBJ databases">
        <authorList>
            <person name="de Groot N.N."/>
        </authorList>
    </citation>
    <scope>NUCLEOTIDE SEQUENCE [LARGE SCALE GENOMIC DNA]</scope>
    <source>
        <strain evidence="4 5">CCM7597</strain>
    </source>
</reference>
<dbReference type="SUPFAM" id="SSF53335">
    <property type="entry name" value="S-adenosyl-L-methionine-dependent methyltransferases"/>
    <property type="match status" value="1"/>
</dbReference>
<organism evidence="4 5">
    <name type="scientific">Thalassobacillus cyri</name>
    <dbReference type="NCBI Taxonomy" id="571932"/>
    <lineage>
        <taxon>Bacteria</taxon>
        <taxon>Bacillati</taxon>
        <taxon>Bacillota</taxon>
        <taxon>Bacilli</taxon>
        <taxon>Bacillales</taxon>
        <taxon>Bacillaceae</taxon>
        <taxon>Thalassobacillus</taxon>
    </lineage>
</organism>
<keyword evidence="5" id="KW-1185">Reference proteome</keyword>
<dbReference type="Pfam" id="PF05175">
    <property type="entry name" value="MTS"/>
    <property type="match status" value="1"/>
</dbReference>
<evidence type="ECO:0000259" key="3">
    <source>
        <dbReference type="Pfam" id="PF05175"/>
    </source>
</evidence>
<evidence type="ECO:0000313" key="4">
    <source>
        <dbReference type="EMBL" id="SEB18846.1"/>
    </source>
</evidence>
<dbReference type="OrthoDB" id="9764961at2"/>
<dbReference type="PANTHER" id="PTHR47816:SF4">
    <property type="entry name" value="RIBOSOMAL RNA SMALL SUBUNIT METHYLTRANSFERASE C"/>
    <property type="match status" value="1"/>
</dbReference>